<evidence type="ECO:0000256" key="1">
    <source>
        <dbReference type="SAM" id="MobiDB-lite"/>
    </source>
</evidence>
<comment type="caution">
    <text evidence="2">The sequence shown here is derived from an EMBL/GenBank/DDBJ whole genome shotgun (WGS) entry which is preliminary data.</text>
</comment>
<organism evidence="2 3">
    <name type="scientific">Phytophthora infestans</name>
    <name type="common">Potato late blight agent</name>
    <name type="synonym">Botrytis infestans</name>
    <dbReference type="NCBI Taxonomy" id="4787"/>
    <lineage>
        <taxon>Eukaryota</taxon>
        <taxon>Sar</taxon>
        <taxon>Stramenopiles</taxon>
        <taxon>Oomycota</taxon>
        <taxon>Peronosporomycetes</taxon>
        <taxon>Peronosporales</taxon>
        <taxon>Peronosporaceae</taxon>
        <taxon>Phytophthora</taxon>
    </lineage>
</organism>
<dbReference type="Proteomes" id="UP000602510">
    <property type="component" value="Unassembled WGS sequence"/>
</dbReference>
<evidence type="ECO:0000313" key="2">
    <source>
        <dbReference type="EMBL" id="KAF4044707.1"/>
    </source>
</evidence>
<proteinExistence type="predicted"/>
<name>A0A833WLH6_PHYIN</name>
<feature type="compositionally biased region" description="Basic and acidic residues" evidence="1">
    <location>
        <begin position="37"/>
        <end position="57"/>
    </location>
</feature>
<reference evidence="2" key="1">
    <citation type="submission" date="2020-04" db="EMBL/GenBank/DDBJ databases">
        <title>Hybrid Assembly of Korean Phytophthora infestans isolates.</title>
        <authorList>
            <person name="Prokchorchik M."/>
            <person name="Lee Y."/>
            <person name="Seo J."/>
            <person name="Cho J.-H."/>
            <person name="Park Y.-E."/>
            <person name="Jang D.-C."/>
            <person name="Im J.-S."/>
            <person name="Choi J.-G."/>
            <person name="Park H.-J."/>
            <person name="Lee G.-B."/>
            <person name="Lee Y.-G."/>
            <person name="Hong S.-Y."/>
            <person name="Cho K."/>
            <person name="Sohn K.H."/>
        </authorList>
    </citation>
    <scope>NUCLEOTIDE SEQUENCE</scope>
    <source>
        <strain evidence="2">KR_1_A1</strain>
    </source>
</reference>
<accession>A0A833WLH6</accession>
<protein>
    <submittedName>
        <fullName evidence="2">Uncharacterized protein</fullName>
    </submittedName>
</protein>
<feature type="region of interest" description="Disordered" evidence="1">
    <location>
        <begin position="37"/>
        <end position="61"/>
    </location>
</feature>
<dbReference type="AlphaFoldDB" id="A0A833WLH6"/>
<sequence>MLISTAMDSPVSFNRMGLKFDKARLIGIIRNEVRERNRRESDFGECRRQKKPVDPAERANQQMHGVSNLATSLSALADVTDVDYMETVGAVTSRWTPSSI</sequence>
<keyword evidence="3" id="KW-1185">Reference proteome</keyword>
<gene>
    <name evidence="2" type="ORF">GN244_ATG02934</name>
</gene>
<evidence type="ECO:0000313" key="3">
    <source>
        <dbReference type="Proteomes" id="UP000602510"/>
    </source>
</evidence>
<dbReference type="EMBL" id="WSZM01000062">
    <property type="protein sequence ID" value="KAF4044707.1"/>
    <property type="molecule type" value="Genomic_DNA"/>
</dbReference>